<dbReference type="AlphaFoldDB" id="A0A4C1ZX27"/>
<accession>A0A4C1ZX27</accession>
<keyword evidence="2" id="KW-1185">Reference proteome</keyword>
<sequence>MTQFLFRIPLKCDSYDDDDDPVRSKTDATSSSSGHCYHSLYSDRHIRSSAVIKKFDRLKTLSIILRTHRKKSVLRGDCGRNPSCGLTRRQLKSPLQKIYLFLCFCSSP</sequence>
<comment type="caution">
    <text evidence="1">The sequence shown here is derived from an EMBL/GenBank/DDBJ whole genome shotgun (WGS) entry which is preliminary data.</text>
</comment>
<dbReference type="EMBL" id="BGZK01002147">
    <property type="protein sequence ID" value="GBP91167.1"/>
    <property type="molecule type" value="Genomic_DNA"/>
</dbReference>
<reference evidence="1 2" key="1">
    <citation type="journal article" date="2019" name="Commun. Biol.">
        <title>The bagworm genome reveals a unique fibroin gene that provides high tensile strength.</title>
        <authorList>
            <person name="Kono N."/>
            <person name="Nakamura H."/>
            <person name="Ohtoshi R."/>
            <person name="Tomita M."/>
            <person name="Numata K."/>
            <person name="Arakawa K."/>
        </authorList>
    </citation>
    <scope>NUCLEOTIDE SEQUENCE [LARGE SCALE GENOMIC DNA]</scope>
</reference>
<protein>
    <submittedName>
        <fullName evidence="1">Uncharacterized protein</fullName>
    </submittedName>
</protein>
<gene>
    <name evidence="1" type="ORF">EVAR_67277_1</name>
</gene>
<organism evidence="1 2">
    <name type="scientific">Eumeta variegata</name>
    <name type="common">Bagworm moth</name>
    <name type="synonym">Eumeta japonica</name>
    <dbReference type="NCBI Taxonomy" id="151549"/>
    <lineage>
        <taxon>Eukaryota</taxon>
        <taxon>Metazoa</taxon>
        <taxon>Ecdysozoa</taxon>
        <taxon>Arthropoda</taxon>
        <taxon>Hexapoda</taxon>
        <taxon>Insecta</taxon>
        <taxon>Pterygota</taxon>
        <taxon>Neoptera</taxon>
        <taxon>Endopterygota</taxon>
        <taxon>Lepidoptera</taxon>
        <taxon>Glossata</taxon>
        <taxon>Ditrysia</taxon>
        <taxon>Tineoidea</taxon>
        <taxon>Psychidae</taxon>
        <taxon>Oiketicinae</taxon>
        <taxon>Eumeta</taxon>
    </lineage>
</organism>
<dbReference type="Proteomes" id="UP000299102">
    <property type="component" value="Unassembled WGS sequence"/>
</dbReference>
<evidence type="ECO:0000313" key="2">
    <source>
        <dbReference type="Proteomes" id="UP000299102"/>
    </source>
</evidence>
<evidence type="ECO:0000313" key="1">
    <source>
        <dbReference type="EMBL" id="GBP91167.1"/>
    </source>
</evidence>
<proteinExistence type="predicted"/>
<name>A0A4C1ZX27_EUMVA</name>